<evidence type="ECO:0008006" key="3">
    <source>
        <dbReference type="Google" id="ProtNLM"/>
    </source>
</evidence>
<accession>A0ABD5BBN4</accession>
<name>A0ABD5BBN4_ELIMR</name>
<dbReference type="PROSITE" id="PS51257">
    <property type="entry name" value="PROKAR_LIPOPROTEIN"/>
    <property type="match status" value="1"/>
</dbReference>
<dbReference type="RefSeq" id="WP_078795053.1">
    <property type="nucleotide sequence ID" value="NZ_CP040516.1"/>
</dbReference>
<dbReference type="AlphaFoldDB" id="A0ABD5BBN4"/>
<sequence length="358" mass="42706">MRKIYWFILPFIFSCSKNIEDRCFVYKKDNKYENYKEEKPYTIQQILNEKPDYLEIENLKSYRSFKKDNIEFNSRQISMETKDREAYLNKYKQLNNYFFGQFWYYQKQQVGNILYALGQNQLGSWLLKIENNKSSAYFLGLSFSHYYFNRIQERSIIKDDYLQIEGSLVKIVKVDGLPGYDDYSAIEDGKLFKIRLKDLTQDSDQDGYNDIFEKSFGLNPNNKDTDGDGIDDFNDMNPMYKSERNKFSQLYEQIIQTNSGILNSTKQNYSFSIYDNDCDYFHQITPDFRVLFIPENKKRRTYYTRITKVTRGDISKIEKDDKNPNLFYITKFGGGAETYSVEYKNGKWKIILISQTIS</sequence>
<protein>
    <recommendedName>
        <fullName evidence="3">Lipoprotein</fullName>
    </recommendedName>
</protein>
<gene>
    <name evidence="1" type="ORF">QT385_18140</name>
</gene>
<proteinExistence type="predicted"/>
<evidence type="ECO:0000313" key="2">
    <source>
        <dbReference type="Proteomes" id="UP001239265"/>
    </source>
</evidence>
<reference evidence="1 2" key="1">
    <citation type="submission" date="2023-06" db="EMBL/GenBank/DDBJ databases">
        <title>Nosocomial Elizabethkingia miricola genome.</title>
        <authorList>
            <person name="Morgado S."/>
            <person name="Fonseca E."/>
            <person name="Freitas F."/>
            <person name="Vicente A.C."/>
        </authorList>
    </citation>
    <scope>NUCLEOTIDE SEQUENCE [LARGE SCALE GENOMIC DNA]</scope>
    <source>
        <strain evidence="1 2">EM15</strain>
    </source>
</reference>
<dbReference type="EMBL" id="JAUCQJ010000005">
    <property type="protein sequence ID" value="MDQ8750583.1"/>
    <property type="molecule type" value="Genomic_DNA"/>
</dbReference>
<evidence type="ECO:0000313" key="1">
    <source>
        <dbReference type="EMBL" id="MDQ8750583.1"/>
    </source>
</evidence>
<comment type="caution">
    <text evidence="1">The sequence shown here is derived from an EMBL/GenBank/DDBJ whole genome shotgun (WGS) entry which is preliminary data.</text>
</comment>
<organism evidence="1 2">
    <name type="scientific">Elizabethkingia miricola</name>
    <name type="common">Chryseobacterium miricola</name>
    <dbReference type="NCBI Taxonomy" id="172045"/>
    <lineage>
        <taxon>Bacteria</taxon>
        <taxon>Pseudomonadati</taxon>
        <taxon>Bacteroidota</taxon>
        <taxon>Flavobacteriia</taxon>
        <taxon>Flavobacteriales</taxon>
        <taxon>Weeksellaceae</taxon>
        <taxon>Elizabethkingia</taxon>
    </lineage>
</organism>
<dbReference type="Proteomes" id="UP001239265">
    <property type="component" value="Unassembled WGS sequence"/>
</dbReference>